<proteinExistence type="predicted"/>
<dbReference type="RefSeq" id="WP_166114951.1">
    <property type="nucleotide sequence ID" value="NZ_BAABDB010000036.1"/>
</dbReference>
<protein>
    <submittedName>
        <fullName evidence="2">Uncharacterized protein</fullName>
    </submittedName>
</protein>
<feature type="region of interest" description="Disordered" evidence="1">
    <location>
        <begin position="1"/>
        <end position="47"/>
    </location>
</feature>
<evidence type="ECO:0000313" key="2">
    <source>
        <dbReference type="EMBL" id="MBB6457464.1"/>
    </source>
</evidence>
<organism evidence="2 3">
    <name type="scientific">Acetobacter lovaniensis</name>
    <dbReference type="NCBI Taxonomy" id="104100"/>
    <lineage>
        <taxon>Bacteria</taxon>
        <taxon>Pseudomonadati</taxon>
        <taxon>Pseudomonadota</taxon>
        <taxon>Alphaproteobacteria</taxon>
        <taxon>Acetobacterales</taxon>
        <taxon>Acetobacteraceae</taxon>
        <taxon>Acetobacter</taxon>
    </lineage>
</organism>
<dbReference type="EMBL" id="JACHIE010000008">
    <property type="protein sequence ID" value="MBB6457464.1"/>
    <property type="molecule type" value="Genomic_DNA"/>
</dbReference>
<comment type="caution">
    <text evidence="2">The sequence shown here is derived from an EMBL/GenBank/DDBJ whole genome shotgun (WGS) entry which is preliminary data.</text>
</comment>
<name>A0A841QGT1_9PROT</name>
<sequence length="147" mass="16045">MSKHEAPLVSHEDNSFLRDHMDQEASDTSLETELEDEEKLPALPKRAKWQPDGTVLLTLRKSVVQTTEVPGGGHSEQTVSTLTFHPLTGAAMLRIQAVKGDGPRALMMMKESTKMGGFVGEAILKRLDARDYVAATVISSIFTNPGL</sequence>
<accession>A0A841QGT1</accession>
<evidence type="ECO:0000313" key="3">
    <source>
        <dbReference type="Proteomes" id="UP000578000"/>
    </source>
</evidence>
<reference evidence="2 3" key="1">
    <citation type="submission" date="2020-08" db="EMBL/GenBank/DDBJ databases">
        <title>Genomic Encyclopedia of Type Strains, Phase IV (KMG-IV): sequencing the most valuable type-strain genomes for metagenomic binning, comparative biology and taxonomic classification.</title>
        <authorList>
            <person name="Goeker M."/>
        </authorList>
    </citation>
    <scope>NUCLEOTIDE SEQUENCE [LARGE SCALE GENOMIC DNA]</scope>
    <source>
        <strain evidence="2 3">DSM 4491</strain>
    </source>
</reference>
<dbReference type="Proteomes" id="UP000578000">
    <property type="component" value="Unassembled WGS sequence"/>
</dbReference>
<evidence type="ECO:0000256" key="1">
    <source>
        <dbReference type="SAM" id="MobiDB-lite"/>
    </source>
</evidence>
<gene>
    <name evidence="2" type="ORF">HNR55_002060</name>
</gene>
<dbReference type="AlphaFoldDB" id="A0A841QGT1"/>
<feature type="compositionally biased region" description="Basic and acidic residues" evidence="1">
    <location>
        <begin position="1"/>
        <end position="23"/>
    </location>
</feature>
<keyword evidence="3" id="KW-1185">Reference proteome</keyword>